<dbReference type="Gene3D" id="3.40.50.1820">
    <property type="entry name" value="alpha/beta hydrolase"/>
    <property type="match status" value="2"/>
</dbReference>
<dbReference type="OrthoDB" id="2152029at2759"/>
<organism evidence="4 5">
    <name type="scientific">Mycena chlorophos</name>
    <name type="common">Agaric fungus</name>
    <name type="synonym">Agaricus chlorophos</name>
    <dbReference type="NCBI Taxonomy" id="658473"/>
    <lineage>
        <taxon>Eukaryota</taxon>
        <taxon>Fungi</taxon>
        <taxon>Dikarya</taxon>
        <taxon>Basidiomycota</taxon>
        <taxon>Agaricomycotina</taxon>
        <taxon>Agaricomycetes</taxon>
        <taxon>Agaricomycetidae</taxon>
        <taxon>Agaricales</taxon>
        <taxon>Marasmiineae</taxon>
        <taxon>Mycenaceae</taxon>
        <taxon>Mycena</taxon>
    </lineage>
</organism>
<keyword evidence="5" id="KW-1185">Reference proteome</keyword>
<protein>
    <submittedName>
        <fullName evidence="4">Abhydrolase-3 domain-containing protein</fullName>
    </submittedName>
</protein>
<dbReference type="GO" id="GO:0016787">
    <property type="term" value="F:hydrolase activity"/>
    <property type="evidence" value="ECO:0007669"/>
    <property type="project" value="UniProtKB-KW"/>
</dbReference>
<dbReference type="Pfam" id="PF07859">
    <property type="entry name" value="Abhydrolase_3"/>
    <property type="match status" value="1"/>
</dbReference>
<evidence type="ECO:0000256" key="1">
    <source>
        <dbReference type="ARBA" id="ARBA00022801"/>
    </source>
</evidence>
<evidence type="ECO:0000313" key="5">
    <source>
        <dbReference type="Proteomes" id="UP000613580"/>
    </source>
</evidence>
<proteinExistence type="predicted"/>
<comment type="caution">
    <text evidence="4">The sequence shown here is derived from an EMBL/GenBank/DDBJ whole genome shotgun (WGS) entry which is preliminary data.</text>
</comment>
<sequence>MPVATYGQLPPLMQVVGMLPTVLLLPPILVWAALFTSHASRNKDKSLKRIIGERAMRYAFGNFTIPQLQFAFGTTGVVYDKWTKQTKQAPMVDDLDDGAKLYWVGPKRTDRVLLFLHGGCFVLPINDFTLDFLRHVQLELEKQKIEVGIAVLEYSLAPYAQFPTPLKQASHAVDFLYSTGLKPGNQMLHPVDGVSNIRPPTGPIGGICCLSPWASLTTDAKSASEFDGIDVIPLKVVGKLGRELLAAYPETESARAFAEPAKASAEWFAGSERVVSRVLITCGGTECMRDDIVQLGELLKRQHSQTEVVVQNGGVHDDMLIDFMVKETKLGELTPLVISWLAKGWA</sequence>
<evidence type="ECO:0000256" key="2">
    <source>
        <dbReference type="SAM" id="Phobius"/>
    </source>
</evidence>
<dbReference type="InterPro" id="IPR050300">
    <property type="entry name" value="GDXG_lipolytic_enzyme"/>
</dbReference>
<keyword evidence="2" id="KW-0812">Transmembrane</keyword>
<dbReference type="PANTHER" id="PTHR48081:SF31">
    <property type="entry name" value="STERYL ACETYL HYDROLASE MUG81-RELATED"/>
    <property type="match status" value="1"/>
</dbReference>
<dbReference type="InterPro" id="IPR029058">
    <property type="entry name" value="AB_hydrolase_fold"/>
</dbReference>
<dbReference type="AlphaFoldDB" id="A0A8H6STA8"/>
<dbReference type="PANTHER" id="PTHR48081">
    <property type="entry name" value="AB HYDROLASE SUPERFAMILY PROTEIN C4A8.06C"/>
    <property type="match status" value="1"/>
</dbReference>
<dbReference type="InterPro" id="IPR013094">
    <property type="entry name" value="AB_hydrolase_3"/>
</dbReference>
<keyword evidence="2" id="KW-0472">Membrane</keyword>
<keyword evidence="1 4" id="KW-0378">Hydrolase</keyword>
<feature type="domain" description="Alpha/beta hydrolase fold-3" evidence="3">
    <location>
        <begin position="113"/>
        <end position="317"/>
    </location>
</feature>
<keyword evidence="2" id="KW-1133">Transmembrane helix</keyword>
<evidence type="ECO:0000313" key="4">
    <source>
        <dbReference type="EMBL" id="KAF7305735.1"/>
    </source>
</evidence>
<evidence type="ECO:0000259" key="3">
    <source>
        <dbReference type="Pfam" id="PF07859"/>
    </source>
</evidence>
<dbReference type="SUPFAM" id="SSF53474">
    <property type="entry name" value="alpha/beta-Hydrolases"/>
    <property type="match status" value="1"/>
</dbReference>
<dbReference type="Proteomes" id="UP000613580">
    <property type="component" value="Unassembled WGS sequence"/>
</dbReference>
<reference evidence="4" key="1">
    <citation type="submission" date="2020-05" db="EMBL/GenBank/DDBJ databases">
        <title>Mycena genomes resolve the evolution of fungal bioluminescence.</title>
        <authorList>
            <person name="Tsai I.J."/>
        </authorList>
    </citation>
    <scope>NUCLEOTIDE SEQUENCE</scope>
    <source>
        <strain evidence="4">110903Hualien_Pintung</strain>
    </source>
</reference>
<name>A0A8H6STA8_MYCCL</name>
<dbReference type="EMBL" id="JACAZE010000009">
    <property type="protein sequence ID" value="KAF7305735.1"/>
    <property type="molecule type" value="Genomic_DNA"/>
</dbReference>
<gene>
    <name evidence="4" type="ORF">HMN09_00726900</name>
</gene>
<accession>A0A8H6STA8</accession>
<feature type="transmembrane region" description="Helical" evidence="2">
    <location>
        <begin position="12"/>
        <end position="35"/>
    </location>
</feature>